<keyword evidence="5 6" id="KW-0472">Membrane</keyword>
<keyword evidence="4 6" id="KW-1133">Transmembrane helix</keyword>
<organism evidence="7">
    <name type="scientific">Dictyoglomus thermophilum</name>
    <dbReference type="NCBI Taxonomy" id="14"/>
    <lineage>
        <taxon>Bacteria</taxon>
        <taxon>Pseudomonadati</taxon>
        <taxon>Dictyoglomota</taxon>
        <taxon>Dictyoglomia</taxon>
        <taxon>Dictyoglomales</taxon>
        <taxon>Dictyoglomaceae</taxon>
        <taxon>Dictyoglomus</taxon>
    </lineage>
</organism>
<evidence type="ECO:0000313" key="7">
    <source>
        <dbReference type="EMBL" id="HGK23018.1"/>
    </source>
</evidence>
<dbReference type="PANTHER" id="PTHR30093:SF44">
    <property type="entry name" value="TYPE II SECRETION SYSTEM CORE PROTEIN G"/>
    <property type="match status" value="1"/>
</dbReference>
<dbReference type="GO" id="GO:0016020">
    <property type="term" value="C:membrane"/>
    <property type="evidence" value="ECO:0007669"/>
    <property type="project" value="UniProtKB-SubCell"/>
</dbReference>
<dbReference type="PRINTS" id="PR00813">
    <property type="entry name" value="BCTERIALGSPG"/>
</dbReference>
<evidence type="ECO:0000256" key="4">
    <source>
        <dbReference type="ARBA" id="ARBA00022989"/>
    </source>
</evidence>
<keyword evidence="2" id="KW-0488">Methylation</keyword>
<evidence type="ECO:0000256" key="1">
    <source>
        <dbReference type="ARBA" id="ARBA00004167"/>
    </source>
</evidence>
<dbReference type="PROSITE" id="PS00409">
    <property type="entry name" value="PROKAR_NTER_METHYL"/>
    <property type="match status" value="1"/>
</dbReference>
<dbReference type="EMBL" id="DTDV01000005">
    <property type="protein sequence ID" value="HGK23018.1"/>
    <property type="molecule type" value="Genomic_DNA"/>
</dbReference>
<evidence type="ECO:0000256" key="5">
    <source>
        <dbReference type="ARBA" id="ARBA00023136"/>
    </source>
</evidence>
<comment type="caution">
    <text evidence="7">The sequence shown here is derived from an EMBL/GenBank/DDBJ whole genome shotgun (WGS) entry which is preliminary data.</text>
</comment>
<dbReference type="InterPro" id="IPR012902">
    <property type="entry name" value="N_methyl_site"/>
</dbReference>
<dbReference type="SUPFAM" id="SSF54523">
    <property type="entry name" value="Pili subunits"/>
    <property type="match status" value="1"/>
</dbReference>
<dbReference type="PANTHER" id="PTHR30093">
    <property type="entry name" value="GENERAL SECRETION PATHWAY PROTEIN G"/>
    <property type="match status" value="1"/>
</dbReference>
<dbReference type="AlphaFoldDB" id="A0A7C2CUQ3"/>
<gene>
    <name evidence="7" type="ORF">ENU78_00980</name>
</gene>
<proteinExistence type="predicted"/>
<dbReference type="NCBIfam" id="TIGR02532">
    <property type="entry name" value="IV_pilin_GFxxxE"/>
    <property type="match status" value="1"/>
</dbReference>
<dbReference type="GO" id="GO:0015628">
    <property type="term" value="P:protein secretion by the type II secretion system"/>
    <property type="evidence" value="ECO:0007669"/>
    <property type="project" value="InterPro"/>
</dbReference>
<reference evidence="7" key="1">
    <citation type="journal article" date="2020" name="mSystems">
        <title>Genome- and Community-Level Interaction Insights into Carbon Utilization and Element Cycling Functions of Hydrothermarchaeota in Hydrothermal Sediment.</title>
        <authorList>
            <person name="Zhou Z."/>
            <person name="Liu Y."/>
            <person name="Xu W."/>
            <person name="Pan J."/>
            <person name="Luo Z.H."/>
            <person name="Li M."/>
        </authorList>
    </citation>
    <scope>NUCLEOTIDE SEQUENCE [LARGE SCALE GENOMIC DNA]</scope>
    <source>
        <strain evidence="7">SpSt-70</strain>
    </source>
</reference>
<evidence type="ECO:0000256" key="6">
    <source>
        <dbReference type="SAM" id="Phobius"/>
    </source>
</evidence>
<protein>
    <submittedName>
        <fullName evidence="7">Prepilin-type N-terminal cleavage/methylation domain-containing protein</fullName>
    </submittedName>
</protein>
<comment type="subcellular location">
    <subcellularLocation>
        <location evidence="1">Membrane</location>
        <topology evidence="1">Single-pass membrane protein</topology>
    </subcellularLocation>
</comment>
<evidence type="ECO:0000256" key="3">
    <source>
        <dbReference type="ARBA" id="ARBA00022692"/>
    </source>
</evidence>
<dbReference type="Gene3D" id="3.30.700.10">
    <property type="entry name" value="Glycoprotein, Type 4 Pilin"/>
    <property type="match status" value="1"/>
</dbReference>
<dbReference type="GO" id="GO:0015627">
    <property type="term" value="C:type II protein secretion system complex"/>
    <property type="evidence" value="ECO:0007669"/>
    <property type="project" value="InterPro"/>
</dbReference>
<evidence type="ECO:0000256" key="2">
    <source>
        <dbReference type="ARBA" id="ARBA00022481"/>
    </source>
</evidence>
<dbReference type="Pfam" id="PF07963">
    <property type="entry name" value="N_methyl"/>
    <property type="match status" value="1"/>
</dbReference>
<sequence>MKNSRGFSLLELLVVIAILGILVAIALPRYFDAVADAKRSAQKSNIAIIRTSLEYYRNKNNTYPTLTNFSSFLSDPTYFAEPVVCPYNNKAYTAVDVSQTSTYWATSGNENYLGYTSTANAYTLTYTAP</sequence>
<dbReference type="InterPro" id="IPR045584">
    <property type="entry name" value="Pilin-like"/>
</dbReference>
<feature type="transmembrane region" description="Helical" evidence="6">
    <location>
        <begin position="12"/>
        <end position="31"/>
    </location>
</feature>
<accession>A0A7C2CUQ3</accession>
<dbReference type="OMA" id="VCPYNNK"/>
<keyword evidence="3 6" id="KW-0812">Transmembrane</keyword>
<name>A0A7C2CUQ3_DICTH</name>
<dbReference type="InterPro" id="IPR000983">
    <property type="entry name" value="Bac_GSPG_pilin"/>
</dbReference>